<sequence>MPPTIAPNALGFSSYTVSDSANAWFYLDIDLDAGTTAELELHCPVAATVTLTEGAGAPISLSTTGMIPTNNNGTRTVDSAGAAGAGGSVVLVTITATNPFHTTWQLRVSGVVPPATALLQINAGTAEITRVLADPVVTTPALSPLLEKSPITLTGTANYTTVPVGVGPAGTPAPPPLRARWEQVPSTISAPPPSTLFSATVATAPLNATIAPSPAFIAPGVYGPLNIDYRLTAFYDDNANMLADGAEPVASCVVTLPVKPRNQHMLLVLDRSGSMLATMPGTSKTRWDFAVEAAHVWADLWIGLRGGITGTTDKAGIMVFEANVCGWKNKTAAPIEILVPKSGNLGGVTDLDVQTLDLGMPGGCTPIGDSLVTAIDKFAALGGTVDDRYVILHMTDGFENSGAVVIEDDSPVPPGATSNFTAARVSTPARTTVNNTLAIYTVGLGPKASVQDSALVDLNENGEHRGLYKPIQANELMSTFGQMFGHALEAQDLTPPNPNDPFPVSAGEHRLAIALLRPSTNRMKVYRSVGGGPELQVAGPGAALGTGITTEDRGGHSIVMVDLEAHLGSPVPASTWRVEEYLADGTTRVPIGAGRLLALVDLFLTANIRFDRDRYATGQRALLTCQIAAGGAPVPRSQVRVELARPGEGLGSFLSANGSGYKPGNQSGPDPLAPKAAMLNALLQRKDRHELPVETPKGFFRDGTDELWDDGRHRDGVPDDGTYTNTYDKLDKEGLYTWRFTITGQTPDGNPFLRVATRTLWVSVGVDPAASKVEQKPVEVRGERQAVAITVTPMDSRGERLGPFRASEVKFTTDQGRFVPFTPTPSDGVVYPQQEKGELLSHYDGRYTQILTYDPRVRTTVTITVQGRKLPVITIP</sequence>
<dbReference type="SUPFAM" id="SSF53300">
    <property type="entry name" value="vWA-like"/>
    <property type="match status" value="1"/>
</dbReference>
<dbReference type="EMBL" id="JAGINW010000001">
    <property type="protein sequence ID" value="MBP2326531.1"/>
    <property type="molecule type" value="Genomic_DNA"/>
</dbReference>
<dbReference type="Proteomes" id="UP001519332">
    <property type="component" value="Unassembled WGS sequence"/>
</dbReference>
<evidence type="ECO:0000313" key="2">
    <source>
        <dbReference type="Proteomes" id="UP001519332"/>
    </source>
</evidence>
<comment type="caution">
    <text evidence="1">The sequence shown here is derived from an EMBL/GenBank/DDBJ whole genome shotgun (WGS) entry which is preliminary data.</text>
</comment>
<evidence type="ECO:0000313" key="1">
    <source>
        <dbReference type="EMBL" id="MBP2326531.1"/>
    </source>
</evidence>
<keyword evidence="2" id="KW-1185">Reference proteome</keyword>
<organism evidence="1 2">
    <name type="scientific">Kibdelosporangium banguiense</name>
    <dbReference type="NCBI Taxonomy" id="1365924"/>
    <lineage>
        <taxon>Bacteria</taxon>
        <taxon>Bacillati</taxon>
        <taxon>Actinomycetota</taxon>
        <taxon>Actinomycetes</taxon>
        <taxon>Pseudonocardiales</taxon>
        <taxon>Pseudonocardiaceae</taxon>
        <taxon>Kibdelosporangium</taxon>
    </lineage>
</organism>
<proteinExistence type="predicted"/>
<dbReference type="Gene3D" id="3.40.50.410">
    <property type="entry name" value="von Willebrand factor, type A domain"/>
    <property type="match status" value="1"/>
</dbReference>
<reference evidence="1 2" key="1">
    <citation type="submission" date="2021-03" db="EMBL/GenBank/DDBJ databases">
        <title>Sequencing the genomes of 1000 actinobacteria strains.</title>
        <authorList>
            <person name="Klenk H.-P."/>
        </authorList>
    </citation>
    <scope>NUCLEOTIDE SEQUENCE [LARGE SCALE GENOMIC DNA]</scope>
    <source>
        <strain evidence="1 2">DSM 46670</strain>
    </source>
</reference>
<dbReference type="NCBIfam" id="NF041940">
    <property type="entry name" value="choice_anch_X"/>
    <property type="match status" value="1"/>
</dbReference>
<protein>
    <recommendedName>
        <fullName evidence="3">VWFA domain-containing protein</fullName>
    </recommendedName>
</protein>
<evidence type="ECO:0008006" key="3">
    <source>
        <dbReference type="Google" id="ProtNLM"/>
    </source>
</evidence>
<dbReference type="RefSeq" id="WP_209643584.1">
    <property type="nucleotide sequence ID" value="NZ_JAGINW010000001.1"/>
</dbReference>
<gene>
    <name evidence="1" type="ORF">JOF56_006916</name>
</gene>
<accession>A0ABS4TRM7</accession>
<name>A0ABS4TRM7_9PSEU</name>
<dbReference type="InterPro" id="IPR036465">
    <property type="entry name" value="vWFA_dom_sf"/>
</dbReference>